<accession>A0A4Y7XFB3</accession>
<feature type="transmembrane region" description="Helical" evidence="3">
    <location>
        <begin position="104"/>
        <end position="124"/>
    </location>
</feature>
<evidence type="ECO:0000256" key="1">
    <source>
        <dbReference type="SAM" id="Coils"/>
    </source>
</evidence>
<organism evidence="4 5">
    <name type="scientific">Alkanindiges illinoisensis</name>
    <dbReference type="NCBI Taxonomy" id="197183"/>
    <lineage>
        <taxon>Bacteria</taxon>
        <taxon>Pseudomonadati</taxon>
        <taxon>Pseudomonadota</taxon>
        <taxon>Gammaproteobacteria</taxon>
        <taxon>Moraxellales</taxon>
        <taxon>Moraxellaceae</taxon>
        <taxon>Alkanindiges</taxon>
    </lineage>
</organism>
<proteinExistence type="predicted"/>
<dbReference type="EMBL" id="SNTY01000008">
    <property type="protein sequence ID" value="TEU30463.1"/>
    <property type="molecule type" value="Genomic_DNA"/>
</dbReference>
<keyword evidence="5" id="KW-1185">Reference proteome</keyword>
<keyword evidence="3" id="KW-0472">Membrane</keyword>
<feature type="coiled-coil region" evidence="1">
    <location>
        <begin position="269"/>
        <end position="296"/>
    </location>
</feature>
<evidence type="ECO:0000256" key="3">
    <source>
        <dbReference type="SAM" id="Phobius"/>
    </source>
</evidence>
<evidence type="ECO:0008006" key="6">
    <source>
        <dbReference type="Google" id="ProtNLM"/>
    </source>
</evidence>
<feature type="transmembrane region" description="Helical" evidence="3">
    <location>
        <begin position="70"/>
        <end position="92"/>
    </location>
</feature>
<evidence type="ECO:0000256" key="2">
    <source>
        <dbReference type="SAM" id="MobiDB-lite"/>
    </source>
</evidence>
<name>A0A4Y7XFB3_9GAMM</name>
<dbReference type="AlphaFoldDB" id="A0A4Y7XFB3"/>
<gene>
    <name evidence="4" type="ORF">E2B99_02055</name>
</gene>
<evidence type="ECO:0000313" key="4">
    <source>
        <dbReference type="EMBL" id="TEU30463.1"/>
    </source>
</evidence>
<dbReference type="STRING" id="1120977.GCA_000619845_01372"/>
<comment type="caution">
    <text evidence="4">The sequence shown here is derived from an EMBL/GenBank/DDBJ whole genome shotgun (WGS) entry which is preliminary data.</text>
</comment>
<feature type="transmembrane region" description="Helical" evidence="3">
    <location>
        <begin position="297"/>
        <end position="320"/>
    </location>
</feature>
<keyword evidence="3" id="KW-0812">Transmembrane</keyword>
<feature type="region of interest" description="Disordered" evidence="2">
    <location>
        <begin position="194"/>
        <end position="214"/>
    </location>
</feature>
<dbReference type="OrthoDB" id="2154696at2"/>
<dbReference type="RefSeq" id="WP_134243335.1">
    <property type="nucleotide sequence ID" value="NZ_SNTY01000008.1"/>
</dbReference>
<keyword evidence="3" id="KW-1133">Transmembrane helix</keyword>
<dbReference type="Proteomes" id="UP000297834">
    <property type="component" value="Unassembled WGS sequence"/>
</dbReference>
<keyword evidence="1" id="KW-0175">Coiled coil</keyword>
<protein>
    <recommendedName>
        <fullName evidence="6">PhnA-like protein</fullName>
    </recommendedName>
</protein>
<evidence type="ECO:0000313" key="5">
    <source>
        <dbReference type="Proteomes" id="UP000297834"/>
    </source>
</evidence>
<reference evidence="4 5" key="1">
    <citation type="submission" date="2019-03" db="EMBL/GenBank/DDBJ databases">
        <title>Alkanindiges illinoisensis: a potential pathogenic isolated from ascites of a gastric cancer patient with abdominal metastasis.</title>
        <authorList>
            <person name="Hu X."/>
            <person name="Yang B."/>
            <person name="Yan X."/>
            <person name="Lin L."/>
            <person name="Zhao H."/>
            <person name="Zhou F."/>
            <person name="Su B."/>
            <person name="Chen J."/>
            <person name="Rui Y."/>
            <person name="Wang Q."/>
            <person name="Zheng L."/>
        </authorList>
    </citation>
    <scope>NUCLEOTIDE SEQUENCE [LARGE SCALE GENOMIC DNA]</scope>
    <source>
        <strain evidence="4 5">NFYY 23406</strain>
    </source>
</reference>
<sequence length="334" mass="35235">METSNQHSNIHHDRVTVSDMPLWYNRVSWGAIIAGTAVALAVQVLLMLLGTAIGMATINPASEANPMDGIATGGLVWWTISSIIAMFIGGWVSGRLSNGNPKDGLMHGVMVWALSTLLITTAMGRVVTGVGTLIGHGLSLGTTAAVTAAASNDDDSNDTLRKNGFNLDNIRQQAETLLRQTGKPELQPENLQAKAENAADTTAATAQANANTTPAQQNANVDQLLQNLFREGQDTVQAIDREAMVNVLVARGQTQAEAERTVDGWIGTYQTARQQIKAAEAKARQAADQAAEAAAKAALWAFIASLLGAIAAAIGGRMAIRTVETTRVTTNRNV</sequence>
<feature type="transmembrane region" description="Helical" evidence="3">
    <location>
        <begin position="29"/>
        <end position="58"/>
    </location>
</feature>